<evidence type="ECO:0000313" key="3">
    <source>
        <dbReference type="Proteomes" id="UP000247832"/>
    </source>
</evidence>
<keyword evidence="3" id="KW-1185">Reference proteome</keyword>
<feature type="transmembrane region" description="Helical" evidence="1">
    <location>
        <begin position="78"/>
        <end position="97"/>
    </location>
</feature>
<sequence>MRYGVPALLLGWLLTFVLFCLGLTVGTISFTGGGSGLGWYFLPISLVYGFPVAAVIGLPFAILVAWPLRRLRKQWMHVAAHALATGIAFWVVVTALGGWTDAISSACIGLFAAACAAIGRAVVIPLVARRNARPSQPPTGPPTAIPAP</sequence>
<evidence type="ECO:0000313" key="2">
    <source>
        <dbReference type="EMBL" id="PYI69040.1"/>
    </source>
</evidence>
<dbReference type="EMBL" id="QJVD01000003">
    <property type="protein sequence ID" value="PYI69040.1"/>
    <property type="molecule type" value="Genomic_DNA"/>
</dbReference>
<feature type="transmembrane region" description="Helical" evidence="1">
    <location>
        <begin position="103"/>
        <end position="128"/>
    </location>
</feature>
<dbReference type="Proteomes" id="UP000247832">
    <property type="component" value="Unassembled WGS sequence"/>
</dbReference>
<feature type="transmembrane region" description="Helical" evidence="1">
    <location>
        <begin position="46"/>
        <end position="66"/>
    </location>
</feature>
<keyword evidence="1" id="KW-1133">Transmembrane helix</keyword>
<dbReference type="RefSeq" id="WP_110499788.1">
    <property type="nucleotide sequence ID" value="NZ_QJVD01000003.1"/>
</dbReference>
<dbReference type="AlphaFoldDB" id="A0A2V5LMU1"/>
<name>A0A2V5LMU1_9MICC</name>
<keyword evidence="1" id="KW-0812">Transmembrane</keyword>
<evidence type="ECO:0000256" key="1">
    <source>
        <dbReference type="SAM" id="Phobius"/>
    </source>
</evidence>
<comment type="caution">
    <text evidence="2">The sequence shown here is derived from an EMBL/GenBank/DDBJ whole genome shotgun (WGS) entry which is preliminary data.</text>
</comment>
<protein>
    <submittedName>
        <fullName evidence="2">Uncharacterized protein</fullName>
    </submittedName>
</protein>
<keyword evidence="1" id="KW-0472">Membrane</keyword>
<accession>A0A2V5LMU1</accession>
<proteinExistence type="predicted"/>
<gene>
    <name evidence="2" type="ORF">CVV68_04415</name>
</gene>
<organism evidence="2 3">
    <name type="scientific">Arthrobacter livingstonensis</name>
    <dbReference type="NCBI Taxonomy" id="670078"/>
    <lineage>
        <taxon>Bacteria</taxon>
        <taxon>Bacillati</taxon>
        <taxon>Actinomycetota</taxon>
        <taxon>Actinomycetes</taxon>
        <taxon>Micrococcales</taxon>
        <taxon>Micrococcaceae</taxon>
        <taxon>Arthrobacter</taxon>
    </lineage>
</organism>
<reference evidence="2 3" key="1">
    <citation type="submission" date="2018-05" db="EMBL/GenBank/DDBJ databases">
        <title>Genetic diversity of glacier-inhabiting Cryobacterium bacteria in China and description of Cryobacterium mengkeensis sp. nov. and Arthrobacter glacialis sp. nov.</title>
        <authorList>
            <person name="Liu Q."/>
            <person name="Xin Y.-H."/>
        </authorList>
    </citation>
    <scope>NUCLEOTIDE SEQUENCE [LARGE SCALE GENOMIC DNA]</scope>
    <source>
        <strain evidence="2 3">LI2</strain>
    </source>
</reference>